<dbReference type="EMBL" id="JAIKTU010000024">
    <property type="protein sequence ID" value="MBY0757389.1"/>
    <property type="molecule type" value="Genomic_DNA"/>
</dbReference>
<evidence type="ECO:0000313" key="2">
    <source>
        <dbReference type="EMBL" id="MBY0757389.1"/>
    </source>
</evidence>
<dbReference type="NCBIfam" id="TIGR04002">
    <property type="entry name" value="TIGR04002 family protein"/>
    <property type="match status" value="1"/>
</dbReference>
<feature type="transmembrane region" description="Helical" evidence="1">
    <location>
        <begin position="69"/>
        <end position="92"/>
    </location>
</feature>
<feature type="transmembrane region" description="Helical" evidence="1">
    <location>
        <begin position="104"/>
        <end position="125"/>
    </location>
</feature>
<feature type="transmembrane region" description="Helical" evidence="1">
    <location>
        <begin position="131"/>
        <end position="157"/>
    </location>
</feature>
<reference evidence="2 3" key="1">
    <citation type="journal article" date="2021" name="Cell Host Microbe">
        <title>in vivo commensal control of Clostridioides difficile virulence.</title>
        <authorList>
            <person name="Girinathan B.P."/>
            <person name="Dibenedetto N."/>
            <person name="Worley J.N."/>
            <person name="Peltier J."/>
            <person name="Arrieta-Ortiz M.L."/>
            <person name="Rupa Christinal Immanuel S."/>
            <person name="Lavin R."/>
            <person name="Delaney M.L."/>
            <person name="Cummins C."/>
            <person name="Hoffmann M."/>
            <person name="Luo Y."/>
            <person name="Gonzalez-Escalona N."/>
            <person name="Allard M."/>
            <person name="Onderdonk A.B."/>
            <person name="Gerber G.K."/>
            <person name="Sonenshein A.L."/>
            <person name="Baliga N."/>
            <person name="Dupuy B."/>
            <person name="Bry L."/>
        </authorList>
    </citation>
    <scope>NUCLEOTIDE SEQUENCE [LARGE SCALE GENOMIC DNA]</scope>
    <source>
        <strain evidence="2 3">DSM 599</strain>
    </source>
</reference>
<organism evidence="2 3">
    <name type="scientific">Clostridium sardiniense</name>
    <name type="common">Clostridium absonum</name>
    <dbReference type="NCBI Taxonomy" id="29369"/>
    <lineage>
        <taxon>Bacteria</taxon>
        <taxon>Bacillati</taxon>
        <taxon>Bacillota</taxon>
        <taxon>Clostridia</taxon>
        <taxon>Eubacteriales</taxon>
        <taxon>Clostridiaceae</taxon>
        <taxon>Clostridium</taxon>
    </lineage>
</organism>
<dbReference type="Gene3D" id="1.10.1760.20">
    <property type="match status" value="1"/>
</dbReference>
<gene>
    <name evidence="2" type="ORF">K5V21_18350</name>
</gene>
<sequence length="169" mass="18436">MNYNIKVLIKTALFTAFIVIMTTFFLHIPTGLNGGYIHLGDVFIFLAAVFLPKRYAIMTAIIGGGLSDFLSGAVVWVIPTMMIKPLLVLAFTNKSEKILCKRNIIASILAIFITYIGYSIVNGIFVGNMFLGFSAASLDIVQGVSSSIIFIIMGSILDRIGLFNKVISE</sequence>
<dbReference type="Proteomes" id="UP001299068">
    <property type="component" value="Unassembled WGS sequence"/>
</dbReference>
<dbReference type="Pfam" id="PF07155">
    <property type="entry name" value="ECF-ribofla_trS"/>
    <property type="match status" value="1"/>
</dbReference>
<feature type="transmembrane region" description="Helical" evidence="1">
    <location>
        <begin position="42"/>
        <end position="63"/>
    </location>
</feature>
<keyword evidence="1" id="KW-0812">Transmembrane</keyword>
<dbReference type="InterPro" id="IPR023812">
    <property type="entry name" value="CHP04002"/>
</dbReference>
<protein>
    <submittedName>
        <fullName evidence="2">TIGR04002 family protein</fullName>
    </submittedName>
</protein>
<evidence type="ECO:0000256" key="1">
    <source>
        <dbReference type="SAM" id="Phobius"/>
    </source>
</evidence>
<keyword evidence="1" id="KW-0472">Membrane</keyword>
<keyword evidence="1" id="KW-1133">Transmembrane helix</keyword>
<feature type="transmembrane region" description="Helical" evidence="1">
    <location>
        <begin position="12"/>
        <end position="30"/>
    </location>
</feature>
<accession>A0ABS7L2U8</accession>
<dbReference type="InterPro" id="IPR009825">
    <property type="entry name" value="ECF_substrate-spec-like"/>
</dbReference>
<keyword evidence="3" id="KW-1185">Reference proteome</keyword>
<name>A0ABS7L2U8_CLOSR</name>
<dbReference type="RefSeq" id="WP_221862502.1">
    <property type="nucleotide sequence ID" value="NZ_JAIKTU010000024.1"/>
</dbReference>
<proteinExistence type="predicted"/>
<comment type="caution">
    <text evidence="2">The sequence shown here is derived from an EMBL/GenBank/DDBJ whole genome shotgun (WGS) entry which is preliminary data.</text>
</comment>
<evidence type="ECO:0000313" key="3">
    <source>
        <dbReference type="Proteomes" id="UP001299068"/>
    </source>
</evidence>